<dbReference type="PANTHER" id="PTHR43045:SF1">
    <property type="entry name" value="SHIKIMATE TRANSPORTER"/>
    <property type="match status" value="1"/>
</dbReference>
<keyword evidence="5 7" id="KW-1133">Transmembrane helix</keyword>
<comment type="subcellular location">
    <subcellularLocation>
        <location evidence="1">Cell membrane</location>
        <topology evidence="1">Multi-pass membrane protein</topology>
    </subcellularLocation>
</comment>
<dbReference type="EMBL" id="BCSX01000021">
    <property type="protein sequence ID" value="GAS88193.1"/>
    <property type="molecule type" value="Genomic_DNA"/>
</dbReference>
<feature type="transmembrane region" description="Helical" evidence="7">
    <location>
        <begin position="110"/>
        <end position="130"/>
    </location>
</feature>
<dbReference type="Gene3D" id="1.20.1250.20">
    <property type="entry name" value="MFS general substrate transporter like domains"/>
    <property type="match status" value="2"/>
</dbReference>
<dbReference type="AlphaFoldDB" id="A0A100VY96"/>
<evidence type="ECO:0000256" key="5">
    <source>
        <dbReference type="ARBA" id="ARBA00022989"/>
    </source>
</evidence>
<keyword evidence="2" id="KW-0813">Transport</keyword>
<evidence type="ECO:0000256" key="2">
    <source>
        <dbReference type="ARBA" id="ARBA00022448"/>
    </source>
</evidence>
<feature type="transmembrane region" description="Helical" evidence="7">
    <location>
        <begin position="32"/>
        <end position="53"/>
    </location>
</feature>
<feature type="domain" description="Major facilitator superfamily (MFS) profile" evidence="8">
    <location>
        <begin position="1"/>
        <end position="297"/>
    </location>
</feature>
<accession>A0A100VY96</accession>
<evidence type="ECO:0000256" key="3">
    <source>
        <dbReference type="ARBA" id="ARBA00022475"/>
    </source>
</evidence>
<evidence type="ECO:0000313" key="9">
    <source>
        <dbReference type="EMBL" id="GAS88193.1"/>
    </source>
</evidence>
<protein>
    <submittedName>
        <fullName evidence="9">MFS transporter</fullName>
    </submittedName>
</protein>
<keyword evidence="4 7" id="KW-0812">Transmembrane</keyword>
<name>A0A100VY96_9MYCO</name>
<dbReference type="InterPro" id="IPR020846">
    <property type="entry name" value="MFS_dom"/>
</dbReference>
<dbReference type="Proteomes" id="UP000069620">
    <property type="component" value="Unassembled WGS sequence"/>
</dbReference>
<dbReference type="PANTHER" id="PTHR43045">
    <property type="entry name" value="SHIKIMATE TRANSPORTER"/>
    <property type="match status" value="1"/>
</dbReference>
<keyword evidence="10" id="KW-1185">Reference proteome</keyword>
<evidence type="ECO:0000256" key="4">
    <source>
        <dbReference type="ARBA" id="ARBA00022692"/>
    </source>
</evidence>
<keyword evidence="6 7" id="KW-0472">Membrane</keyword>
<dbReference type="GO" id="GO:0005886">
    <property type="term" value="C:plasma membrane"/>
    <property type="evidence" value="ECO:0007669"/>
    <property type="project" value="UniProtKB-SubCell"/>
</dbReference>
<evidence type="ECO:0000259" key="8">
    <source>
        <dbReference type="PROSITE" id="PS50850"/>
    </source>
</evidence>
<feature type="transmembrane region" description="Helical" evidence="7">
    <location>
        <begin position="205"/>
        <end position="232"/>
    </location>
</feature>
<evidence type="ECO:0000256" key="7">
    <source>
        <dbReference type="SAM" id="Phobius"/>
    </source>
</evidence>
<proteinExistence type="predicted"/>
<keyword evidence="3" id="KW-1003">Cell membrane</keyword>
<sequence>MSTRGQWGGSVLIVTENADPRNKGLYAAIPQLGNGFGILFANGSFLFLTLGFPDAFLTWAWRVPFLISVILVVIAIYMHFRVEDSEEFVRARAKVPAATSAPLLAVLRRYPIEILLAGAAFMIVNAGYYIASTYGLSYGTTVLGLRRETILVGIVASAAASIPVTLLAGYISDRVGRGRVFITGAVLHLLWVFPFFWLFNSKSSVAMGIALIVSQVTLNTMYGPLAAMFAELFAPEVRYSGMSLAYQFGAVLGGGFAPTICAALFETFQTSAAISTYWAVVGAVSLVAISILTARQRRMAAQLAL</sequence>
<evidence type="ECO:0000313" key="10">
    <source>
        <dbReference type="Proteomes" id="UP000069620"/>
    </source>
</evidence>
<feature type="transmembrane region" description="Helical" evidence="7">
    <location>
        <begin position="180"/>
        <end position="199"/>
    </location>
</feature>
<comment type="caution">
    <text evidence="9">The sequence shown here is derived from an EMBL/GenBank/DDBJ whole genome shotgun (WGS) entry which is preliminary data.</text>
</comment>
<dbReference type="RefSeq" id="WP_072278449.1">
    <property type="nucleotide sequence ID" value="NZ_BCSX01000021.1"/>
</dbReference>
<gene>
    <name evidence="9" type="ORF">RMCB_2289</name>
</gene>
<evidence type="ECO:0000256" key="1">
    <source>
        <dbReference type="ARBA" id="ARBA00004651"/>
    </source>
</evidence>
<dbReference type="PROSITE" id="PS50850">
    <property type="entry name" value="MFS"/>
    <property type="match status" value="1"/>
</dbReference>
<evidence type="ECO:0000256" key="6">
    <source>
        <dbReference type="ARBA" id="ARBA00023136"/>
    </source>
</evidence>
<dbReference type="GO" id="GO:0022857">
    <property type="term" value="F:transmembrane transporter activity"/>
    <property type="evidence" value="ECO:0007669"/>
    <property type="project" value="InterPro"/>
</dbReference>
<reference evidence="10" key="2">
    <citation type="submission" date="2016-02" db="EMBL/GenBank/DDBJ databases">
        <title>Draft genome sequence of five rapidly growing Mycobacterium species.</title>
        <authorList>
            <person name="Katahira K."/>
            <person name="Gotou Y."/>
            <person name="Iida K."/>
            <person name="Ogura Y."/>
            <person name="Hayashi T."/>
        </authorList>
    </citation>
    <scope>NUCLEOTIDE SEQUENCE [LARGE SCALE GENOMIC DNA]</scope>
    <source>
        <strain evidence="10">JCM15654</strain>
    </source>
</reference>
<dbReference type="InterPro" id="IPR036259">
    <property type="entry name" value="MFS_trans_sf"/>
</dbReference>
<dbReference type="OrthoDB" id="8953821at2"/>
<feature type="transmembrane region" description="Helical" evidence="7">
    <location>
        <begin position="244"/>
        <end position="265"/>
    </location>
</feature>
<dbReference type="SUPFAM" id="SSF103473">
    <property type="entry name" value="MFS general substrate transporter"/>
    <property type="match status" value="1"/>
</dbReference>
<feature type="transmembrane region" description="Helical" evidence="7">
    <location>
        <begin position="150"/>
        <end position="168"/>
    </location>
</feature>
<reference evidence="10" key="1">
    <citation type="journal article" date="2016" name="Genome Announc.">
        <title>Draft Genome Sequences of Five Rapidly Growing Mycobacterium Species, M. thermoresistibile, M. fortuitum subsp. acetamidolyticum, M. canariasense, M. brisbanense, and M. novocastrense.</title>
        <authorList>
            <person name="Katahira K."/>
            <person name="Ogura Y."/>
            <person name="Gotoh Y."/>
            <person name="Hayashi T."/>
        </authorList>
    </citation>
    <scope>NUCLEOTIDE SEQUENCE [LARGE SCALE GENOMIC DNA]</scope>
    <source>
        <strain evidence="10">JCM15654</strain>
    </source>
</reference>
<feature type="transmembrane region" description="Helical" evidence="7">
    <location>
        <begin position="277"/>
        <end position="294"/>
    </location>
</feature>
<dbReference type="InterPro" id="IPR011701">
    <property type="entry name" value="MFS"/>
</dbReference>
<organism evidence="9 10">
    <name type="scientific">Mycolicibacterium brisbanense</name>
    <dbReference type="NCBI Taxonomy" id="146020"/>
    <lineage>
        <taxon>Bacteria</taxon>
        <taxon>Bacillati</taxon>
        <taxon>Actinomycetota</taxon>
        <taxon>Actinomycetes</taxon>
        <taxon>Mycobacteriales</taxon>
        <taxon>Mycobacteriaceae</taxon>
        <taxon>Mycolicibacterium</taxon>
    </lineage>
</organism>
<feature type="transmembrane region" description="Helical" evidence="7">
    <location>
        <begin position="59"/>
        <end position="80"/>
    </location>
</feature>
<dbReference type="Pfam" id="PF07690">
    <property type="entry name" value="MFS_1"/>
    <property type="match status" value="1"/>
</dbReference>